<evidence type="ECO:0008006" key="4">
    <source>
        <dbReference type="Google" id="ProtNLM"/>
    </source>
</evidence>
<feature type="compositionally biased region" description="Basic residues" evidence="1">
    <location>
        <begin position="73"/>
        <end position="84"/>
    </location>
</feature>
<dbReference type="Proteomes" id="UP000235598">
    <property type="component" value="Unassembled WGS sequence"/>
</dbReference>
<name>A0A2N6VR56_9MICO</name>
<dbReference type="OrthoDB" id="5184628at2"/>
<reference evidence="2 3" key="1">
    <citation type="submission" date="2017-09" db="EMBL/GenBank/DDBJ databases">
        <title>Bacterial strain isolated from the female urinary microbiota.</title>
        <authorList>
            <person name="Thomas-White K."/>
            <person name="Kumar N."/>
            <person name="Forster S."/>
            <person name="Putonti C."/>
            <person name="Lawley T."/>
            <person name="Wolfe A.J."/>
        </authorList>
    </citation>
    <scope>NUCLEOTIDE SEQUENCE [LARGE SCALE GENOMIC DNA]</scope>
    <source>
        <strain evidence="2 3">UMB1301</strain>
    </source>
</reference>
<dbReference type="Pfam" id="PF02452">
    <property type="entry name" value="PemK_toxin"/>
    <property type="match status" value="1"/>
</dbReference>
<feature type="region of interest" description="Disordered" evidence="1">
    <location>
        <begin position="23"/>
        <end position="109"/>
    </location>
</feature>
<gene>
    <name evidence="2" type="ORF">CJ199_03890</name>
</gene>
<dbReference type="GO" id="GO:0003677">
    <property type="term" value="F:DNA binding"/>
    <property type="evidence" value="ECO:0007669"/>
    <property type="project" value="InterPro"/>
</dbReference>
<proteinExistence type="predicted"/>
<protein>
    <recommendedName>
        <fullName evidence="4">Type II toxin-antitoxin system PemK/MazF family toxin</fullName>
    </recommendedName>
</protein>
<dbReference type="SUPFAM" id="SSF50118">
    <property type="entry name" value="Cell growth inhibitor/plasmid maintenance toxic component"/>
    <property type="match status" value="1"/>
</dbReference>
<dbReference type="InterPro" id="IPR003477">
    <property type="entry name" value="PemK-like"/>
</dbReference>
<organism evidence="2 3">
    <name type="scientific">Brevibacterium paucivorans</name>
    <dbReference type="NCBI Taxonomy" id="170994"/>
    <lineage>
        <taxon>Bacteria</taxon>
        <taxon>Bacillati</taxon>
        <taxon>Actinomycetota</taxon>
        <taxon>Actinomycetes</taxon>
        <taxon>Micrococcales</taxon>
        <taxon>Brevibacteriaceae</taxon>
        <taxon>Brevibacterium</taxon>
    </lineage>
</organism>
<dbReference type="EMBL" id="PNHK01000001">
    <property type="protein sequence ID" value="PMD06513.1"/>
    <property type="molecule type" value="Genomic_DNA"/>
</dbReference>
<evidence type="ECO:0000313" key="3">
    <source>
        <dbReference type="Proteomes" id="UP000235598"/>
    </source>
</evidence>
<accession>A0A2N6VR56</accession>
<evidence type="ECO:0000256" key="1">
    <source>
        <dbReference type="SAM" id="MobiDB-lite"/>
    </source>
</evidence>
<sequence>MDFKSFARRHVQSSIRTGIRFAARQLSDPKNSDLLSDLLGQKSDPPKQEQPPAPERKPAPTSGRKSGDYTASRKAKRERPKQRFPKQPDGGYPGDYTGPIKPLYSPDLDGDADPGEIVWGWVPYEEDHKKGKDRPVLIIGRDNKWLLGLMLTSKDNIPGGVGEVRESEHGSRYINVGTGDWDKQKRPSEIRLDRVIRIDARDVRREGAIMPMSMFSRVVDAVQ</sequence>
<dbReference type="AlphaFoldDB" id="A0A2N6VR56"/>
<dbReference type="RefSeq" id="WP_102238158.1">
    <property type="nucleotide sequence ID" value="NZ_PNHK01000001.1"/>
</dbReference>
<evidence type="ECO:0000313" key="2">
    <source>
        <dbReference type="EMBL" id="PMD06513.1"/>
    </source>
</evidence>
<feature type="compositionally biased region" description="Low complexity" evidence="1">
    <location>
        <begin position="88"/>
        <end position="99"/>
    </location>
</feature>
<comment type="caution">
    <text evidence="2">The sequence shown here is derived from an EMBL/GenBank/DDBJ whole genome shotgun (WGS) entry which is preliminary data.</text>
</comment>